<evidence type="ECO:0000313" key="2">
    <source>
        <dbReference type="Proteomes" id="UP001571980"/>
    </source>
</evidence>
<reference evidence="1 2" key="1">
    <citation type="submission" date="2023-03" db="EMBL/GenBank/DDBJ databases">
        <title>Speciation in Pyrococcus: adaptation to high temperature as a mechanism.</title>
        <authorList>
            <person name="Gu J."/>
        </authorList>
    </citation>
    <scope>NUCLEOTIDE SEQUENCE [LARGE SCALE GENOMIC DNA]</scope>
    <source>
        <strain evidence="1 2">LMOA34</strain>
    </source>
</reference>
<dbReference type="RefSeq" id="WP_372823989.1">
    <property type="nucleotide sequence ID" value="NZ_JARRIF010000005.1"/>
</dbReference>
<evidence type="ECO:0008006" key="3">
    <source>
        <dbReference type="Google" id="ProtNLM"/>
    </source>
</evidence>
<proteinExistence type="predicted"/>
<sequence length="149" mass="17501">MSSGAERVKQVDPSEFISLLKKFVESKNYELDEVFIRRIISSLYFSLFIYWANRKYFLENKRSKGPKQDRFSFVEFVKDMISNSLDAEIKLLHTYRIASDHYALNPTIIKHEGSAREFFGIREEVRIDKTALRKAIESAEEILRVLKGL</sequence>
<protein>
    <recommendedName>
        <fullName evidence="3">HEPN domain-containing protein</fullName>
    </recommendedName>
</protein>
<keyword evidence="2" id="KW-1185">Reference proteome</keyword>
<evidence type="ECO:0000313" key="1">
    <source>
        <dbReference type="EMBL" id="MFA4804811.1"/>
    </source>
</evidence>
<name>A0ABV4T4M4_9EURY</name>
<comment type="caution">
    <text evidence="1">The sequence shown here is derived from an EMBL/GenBank/DDBJ whole genome shotgun (WGS) entry which is preliminary data.</text>
</comment>
<organism evidence="1 2">
    <name type="scientific">Pyrococcus kukulkanii</name>
    <dbReference type="NCBI Taxonomy" id="1609559"/>
    <lineage>
        <taxon>Archaea</taxon>
        <taxon>Methanobacteriati</taxon>
        <taxon>Methanobacteriota</taxon>
        <taxon>Thermococci</taxon>
        <taxon>Thermococcales</taxon>
        <taxon>Thermococcaceae</taxon>
        <taxon>Pyrococcus</taxon>
    </lineage>
</organism>
<dbReference type="EMBL" id="JARRIG010000005">
    <property type="protein sequence ID" value="MFA4804811.1"/>
    <property type="molecule type" value="Genomic_DNA"/>
</dbReference>
<accession>A0ABV4T4M4</accession>
<dbReference type="Proteomes" id="UP001571980">
    <property type="component" value="Unassembled WGS sequence"/>
</dbReference>
<gene>
    <name evidence="1" type="ORF">P8X34_08745</name>
</gene>